<protein>
    <submittedName>
        <fullName evidence="2">SDR family NAD(P)-dependent oxidoreductase</fullName>
    </submittedName>
</protein>
<comment type="caution">
    <text evidence="2">The sequence shown here is derived from an EMBL/GenBank/DDBJ whole genome shotgun (WGS) entry which is preliminary data.</text>
</comment>
<dbReference type="Proteomes" id="UP001183246">
    <property type="component" value="Unassembled WGS sequence"/>
</dbReference>
<dbReference type="EMBL" id="JAVREL010000030">
    <property type="protein sequence ID" value="MDT0347323.1"/>
    <property type="molecule type" value="Genomic_DNA"/>
</dbReference>
<name>A0ABU2N1D6_9ACTN</name>
<accession>A0ABU2N1D6</accession>
<sequence length="280" mass="29368">MADIPDLTGRVAIVTRADSGPGLATTHRLAVNGARVVMACSDLGTAESAKRQVLGTTGVADERLEAWALDLTDQLSIDLFVGKLLRTCDRLDLLINDTGARSGSPQRPVPGVEPSVGVLHLGHMALTLGLLPLLVGTRGSRVVTVADQGRRLGPPRGLRGTGSVAVLFAVELARRLAAAGQGTLSLAAAPGSTQLRSWARGAVDTARTTLRAATDPDAASGLVYAPGPLGRSCPVPRGPRLRAKDRRAAVTFWRRSLRMLSQDEPPQLLPRPLAVVPFSI</sequence>
<evidence type="ECO:0000256" key="1">
    <source>
        <dbReference type="ARBA" id="ARBA00023002"/>
    </source>
</evidence>
<dbReference type="RefSeq" id="WP_311708447.1">
    <property type="nucleotide sequence ID" value="NZ_JAVREL010000030.1"/>
</dbReference>
<evidence type="ECO:0000313" key="3">
    <source>
        <dbReference type="Proteomes" id="UP001183246"/>
    </source>
</evidence>
<keyword evidence="1" id="KW-0560">Oxidoreductase</keyword>
<keyword evidence="3" id="KW-1185">Reference proteome</keyword>
<dbReference type="Gene3D" id="3.40.50.720">
    <property type="entry name" value="NAD(P)-binding Rossmann-like Domain"/>
    <property type="match status" value="1"/>
</dbReference>
<organism evidence="2 3">
    <name type="scientific">Streptomyces litchfieldiae</name>
    <dbReference type="NCBI Taxonomy" id="3075543"/>
    <lineage>
        <taxon>Bacteria</taxon>
        <taxon>Bacillati</taxon>
        <taxon>Actinomycetota</taxon>
        <taxon>Actinomycetes</taxon>
        <taxon>Kitasatosporales</taxon>
        <taxon>Streptomycetaceae</taxon>
        <taxon>Streptomyces</taxon>
    </lineage>
</organism>
<dbReference type="InterPro" id="IPR002347">
    <property type="entry name" value="SDR_fam"/>
</dbReference>
<dbReference type="PANTHER" id="PTHR43157">
    <property type="entry name" value="PHOSPHATIDYLINOSITOL-GLYCAN BIOSYNTHESIS CLASS F PROTEIN-RELATED"/>
    <property type="match status" value="1"/>
</dbReference>
<dbReference type="InterPro" id="IPR036291">
    <property type="entry name" value="NAD(P)-bd_dom_sf"/>
</dbReference>
<proteinExistence type="predicted"/>
<dbReference type="PANTHER" id="PTHR43157:SF31">
    <property type="entry name" value="PHOSPHATIDYLINOSITOL-GLYCAN BIOSYNTHESIS CLASS F PROTEIN"/>
    <property type="match status" value="1"/>
</dbReference>
<dbReference type="SUPFAM" id="SSF51735">
    <property type="entry name" value="NAD(P)-binding Rossmann-fold domains"/>
    <property type="match status" value="1"/>
</dbReference>
<gene>
    <name evidence="2" type="ORF">RM590_32820</name>
</gene>
<reference evidence="3" key="1">
    <citation type="submission" date="2023-07" db="EMBL/GenBank/DDBJ databases">
        <title>30 novel species of actinomycetes from the DSMZ collection.</title>
        <authorList>
            <person name="Nouioui I."/>
        </authorList>
    </citation>
    <scope>NUCLEOTIDE SEQUENCE [LARGE SCALE GENOMIC DNA]</scope>
    <source>
        <strain evidence="3">DSM 44938</strain>
    </source>
</reference>
<evidence type="ECO:0000313" key="2">
    <source>
        <dbReference type="EMBL" id="MDT0347323.1"/>
    </source>
</evidence>
<dbReference type="Pfam" id="PF00106">
    <property type="entry name" value="adh_short"/>
    <property type="match status" value="1"/>
</dbReference>